<gene>
    <name evidence="1" type="ORF">BEWA_046480</name>
</gene>
<dbReference type="GeneID" id="15805119"/>
<protein>
    <submittedName>
        <fullName evidence="1">Uncharacterized protein</fullName>
    </submittedName>
</protein>
<reference evidence="1 2" key="1">
    <citation type="journal article" date="2012" name="BMC Genomics">
        <title>Comparative genomic analysis and phylogenetic position of Theileria equi.</title>
        <authorList>
            <person name="Kappmeyer L.S."/>
            <person name="Thiagarajan M."/>
            <person name="Herndon D.R."/>
            <person name="Ramsay J.D."/>
            <person name="Caler E."/>
            <person name="Djikeng A."/>
            <person name="Gillespie J.J."/>
            <person name="Lau A.O."/>
            <person name="Roalson E.H."/>
            <person name="Silva J.C."/>
            <person name="Silva M.G."/>
            <person name="Suarez C.E."/>
            <person name="Ueti M.W."/>
            <person name="Nene V.M."/>
            <person name="Mealey R.H."/>
            <person name="Knowles D.P."/>
            <person name="Brayton K.A."/>
        </authorList>
    </citation>
    <scope>NUCLEOTIDE SEQUENCE [LARGE SCALE GENOMIC DNA]</scope>
    <source>
        <strain evidence="1 2">WA</strain>
    </source>
</reference>
<organism evidence="1 2">
    <name type="scientific">Theileria equi strain WA</name>
    <dbReference type="NCBI Taxonomy" id="1537102"/>
    <lineage>
        <taxon>Eukaryota</taxon>
        <taxon>Sar</taxon>
        <taxon>Alveolata</taxon>
        <taxon>Apicomplexa</taxon>
        <taxon>Aconoidasida</taxon>
        <taxon>Piroplasmida</taxon>
        <taxon>Theileriidae</taxon>
        <taxon>Theileria</taxon>
    </lineage>
</organism>
<dbReference type="Proteomes" id="UP000031512">
    <property type="component" value="Unassembled WGS sequence"/>
</dbReference>
<dbReference type="RefSeq" id="XP_004831636.1">
    <property type="nucleotide sequence ID" value="XM_004831579.1"/>
</dbReference>
<evidence type="ECO:0000313" key="2">
    <source>
        <dbReference type="Proteomes" id="UP000031512"/>
    </source>
</evidence>
<dbReference type="KEGG" id="beq:BEWA_046480"/>
<accession>L1LA95</accession>
<comment type="caution">
    <text evidence="1">The sequence shown here is derived from an EMBL/GenBank/DDBJ whole genome shotgun (WGS) entry which is preliminary data.</text>
</comment>
<evidence type="ECO:0000313" key="1">
    <source>
        <dbReference type="EMBL" id="EKX72184.1"/>
    </source>
</evidence>
<name>L1LA95_THEEQ</name>
<dbReference type="EMBL" id="ACOU01000007">
    <property type="protein sequence ID" value="EKX72184.1"/>
    <property type="molecule type" value="Genomic_DNA"/>
</dbReference>
<dbReference type="VEuPathDB" id="PiroplasmaDB:BEWA_046480"/>
<sequence length="169" mass="20063">MSRYVLVYNRDDGTKYVRIATRKRIARNYFCRIDEFIKRGTDFEYTKIERIPVTLGLPIEANNNDITVNFIPDERYPERFNKEYTVKDEMKDYLVIGTVMYGDMILDEKTDGLINRTVTWEGGAGRPKIVVSSRYQDGMETDIKYAFIDGNLDKFYIWDARKRLMNLYE</sequence>
<dbReference type="AlphaFoldDB" id="L1LA95"/>
<proteinExistence type="predicted"/>
<keyword evidence="2" id="KW-1185">Reference proteome</keyword>